<dbReference type="Proteomes" id="UP000051184">
    <property type="component" value="Unassembled WGS sequence"/>
</dbReference>
<dbReference type="AlphaFoldDB" id="A0A0N7MBE1"/>
<dbReference type="RefSeq" id="WP_058314146.1">
    <property type="nucleotide sequence ID" value="NZ_CYTO01000026.1"/>
</dbReference>
<evidence type="ECO:0000313" key="2">
    <source>
        <dbReference type="Proteomes" id="UP000051184"/>
    </source>
</evidence>
<accession>A0A0N7MBE1</accession>
<evidence type="ECO:0000313" key="1">
    <source>
        <dbReference type="EMBL" id="CUK25152.1"/>
    </source>
</evidence>
<organism evidence="1 2">
    <name type="scientific">Cognatishimia activa</name>
    <dbReference type="NCBI Taxonomy" id="1715691"/>
    <lineage>
        <taxon>Bacteria</taxon>
        <taxon>Pseudomonadati</taxon>
        <taxon>Pseudomonadota</taxon>
        <taxon>Alphaproteobacteria</taxon>
        <taxon>Rhodobacterales</taxon>
        <taxon>Paracoccaceae</taxon>
        <taxon>Cognatishimia</taxon>
    </lineage>
</organism>
<proteinExistence type="predicted"/>
<keyword evidence="2" id="KW-1185">Reference proteome</keyword>
<protein>
    <recommendedName>
        <fullName evidence="3">DUF3768 domain-containing protein</fullName>
    </recommendedName>
</protein>
<gene>
    <name evidence="1" type="ORF">TA5114_00942</name>
</gene>
<sequence length="129" mass="14248">MTNAAQPLTDRPDPAVIAAQNDAFRKLACLGIAPEAPIQGRMHVTRSLMEAGDGFMAEAVNVTGAFDTFEPENDPEGWHDFGAVEIQGETVFWKIDLYEADSDFRYGAEAPDNPETTIRVLTIMMARDW</sequence>
<reference evidence="2" key="1">
    <citation type="submission" date="2015-09" db="EMBL/GenBank/DDBJ databases">
        <authorList>
            <person name="Rodrigo-Torres Lidia"/>
            <person name="Arahal R.David."/>
        </authorList>
    </citation>
    <scope>NUCLEOTIDE SEQUENCE [LARGE SCALE GENOMIC DNA]</scope>
    <source>
        <strain evidence="2">CECT 5114</strain>
    </source>
</reference>
<dbReference type="STRING" id="1715691.TA5113_03351"/>
<dbReference type="Pfam" id="PF12599">
    <property type="entry name" value="DUF3768"/>
    <property type="match status" value="1"/>
</dbReference>
<evidence type="ECO:0008006" key="3">
    <source>
        <dbReference type="Google" id="ProtNLM"/>
    </source>
</evidence>
<dbReference type="EMBL" id="CYUE01000007">
    <property type="protein sequence ID" value="CUK25152.1"/>
    <property type="molecule type" value="Genomic_DNA"/>
</dbReference>
<dbReference type="OrthoDB" id="1495368at2"/>
<name>A0A0N7MBE1_9RHOB</name>
<dbReference type="InterPro" id="IPR022243">
    <property type="entry name" value="DUF3768"/>
</dbReference>